<sequence>MKKELDKKTLEKETDFWNKIKDSLKKGSGKVCRK</sequence>
<keyword evidence="2" id="KW-1185">Reference proteome</keyword>
<reference evidence="1 2" key="1">
    <citation type="submission" date="2011-04" db="EMBL/GenBank/DDBJ databases">
        <title>The complete genome of Thermodesulfobium narugense DSM 14796.</title>
        <authorList>
            <consortium name="US DOE Joint Genome Institute (JGI-PGF)"/>
            <person name="Lucas S."/>
            <person name="Han J."/>
            <person name="Lapidus A."/>
            <person name="Bruce D."/>
            <person name="Goodwin L."/>
            <person name="Pitluck S."/>
            <person name="Peters L."/>
            <person name="Kyrpides N."/>
            <person name="Mavromatis K."/>
            <person name="Pagani I."/>
            <person name="Ivanova N."/>
            <person name="Ovchinnikova G."/>
            <person name="Zhang X."/>
            <person name="Saunders L."/>
            <person name="Detter J.C."/>
            <person name="Tapia R."/>
            <person name="Han C."/>
            <person name="Land M."/>
            <person name="Hauser L."/>
            <person name="Markowitz V."/>
            <person name="Cheng J.-F."/>
            <person name="Hugenholtz P."/>
            <person name="Woyke T."/>
            <person name="Wu D."/>
            <person name="Spring S."/>
            <person name="Schroeder M."/>
            <person name="Brambilla E."/>
            <person name="Klenk H.-P."/>
            <person name="Eisen J.A."/>
        </authorList>
    </citation>
    <scope>NUCLEOTIDE SEQUENCE [LARGE SCALE GENOMIC DNA]</scope>
    <source>
        <strain evidence="1 2">DSM 14796</strain>
    </source>
</reference>
<dbReference type="EMBL" id="CP002690">
    <property type="protein sequence ID" value="AEE14524.1"/>
    <property type="molecule type" value="Genomic_DNA"/>
</dbReference>
<protein>
    <submittedName>
        <fullName evidence="1">Uncharacterized protein</fullName>
    </submittedName>
</protein>
<gene>
    <name evidence="1" type="ORF">Thena_0895</name>
</gene>
<evidence type="ECO:0000313" key="2">
    <source>
        <dbReference type="Proteomes" id="UP000011765"/>
    </source>
</evidence>
<organism evidence="1 2">
    <name type="scientific">Thermodesulfobium narugense DSM 14796</name>
    <dbReference type="NCBI Taxonomy" id="747365"/>
    <lineage>
        <taxon>Bacteria</taxon>
        <taxon>Pseudomonadati</taxon>
        <taxon>Thermodesulfobiota</taxon>
        <taxon>Thermodesulfobiia</taxon>
        <taxon>Thermodesulfobiales</taxon>
        <taxon>Thermodesulfobiaceae</taxon>
        <taxon>Thermodesulfobium</taxon>
    </lineage>
</organism>
<dbReference type="KEGG" id="tnr:Thena_0895"/>
<dbReference type="HOGENOM" id="CLU_3376551_0_0_9"/>
<dbReference type="AlphaFoldDB" id="M1E8K1"/>
<evidence type="ECO:0000313" key="1">
    <source>
        <dbReference type="EMBL" id="AEE14524.1"/>
    </source>
</evidence>
<dbReference type="Proteomes" id="UP000011765">
    <property type="component" value="Chromosome"/>
</dbReference>
<name>M1E8K1_9BACT</name>
<accession>M1E8K1</accession>
<proteinExistence type="predicted"/>